<dbReference type="SUPFAM" id="SSF46626">
    <property type="entry name" value="Cytochrome c"/>
    <property type="match status" value="1"/>
</dbReference>
<feature type="signal peptide" evidence="7">
    <location>
        <begin position="1"/>
        <end position="21"/>
    </location>
</feature>
<evidence type="ECO:0000256" key="3">
    <source>
        <dbReference type="ARBA" id="ARBA00022723"/>
    </source>
</evidence>
<evidence type="ECO:0000256" key="2">
    <source>
        <dbReference type="ARBA" id="ARBA00022617"/>
    </source>
</evidence>
<sequence>MKQAWMPLAIGLLLLAGLATACGGDKSSAPANAPSKTAAGEASNAEAIYKANCVSCHGADLSGKVGPNLQKTGAKLSQEQISAKIQNGGGGMPSYKNTLKEPEIQALTEWLSAKK</sequence>
<evidence type="ECO:0000313" key="10">
    <source>
        <dbReference type="Proteomes" id="UP001168883"/>
    </source>
</evidence>
<dbReference type="InterPro" id="IPR036909">
    <property type="entry name" value="Cyt_c-like_dom_sf"/>
</dbReference>
<evidence type="ECO:0000256" key="7">
    <source>
        <dbReference type="SAM" id="SignalP"/>
    </source>
</evidence>
<keyword evidence="3 6" id="KW-0479">Metal-binding</keyword>
<dbReference type="Gene3D" id="1.10.760.10">
    <property type="entry name" value="Cytochrome c-like domain"/>
    <property type="match status" value="1"/>
</dbReference>
<keyword evidence="4" id="KW-0249">Electron transport</keyword>
<keyword evidence="7" id="KW-0732">Signal</keyword>
<dbReference type="InterPro" id="IPR012218">
    <property type="entry name" value="Cyt_c_BACSU-c550-type"/>
</dbReference>
<feature type="domain" description="Cytochrome c" evidence="8">
    <location>
        <begin position="40"/>
        <end position="115"/>
    </location>
</feature>
<dbReference type="InterPro" id="IPR009056">
    <property type="entry name" value="Cyt_c-like_dom"/>
</dbReference>
<evidence type="ECO:0000256" key="1">
    <source>
        <dbReference type="ARBA" id="ARBA00022448"/>
    </source>
</evidence>
<dbReference type="PIRSF" id="PIRSF000025">
    <property type="entry name" value="Cytc_Bsub_c550"/>
    <property type="match status" value="1"/>
</dbReference>
<evidence type="ECO:0000256" key="6">
    <source>
        <dbReference type="PROSITE-ProRule" id="PRU00433"/>
    </source>
</evidence>
<name>A0ABT8V4L2_9BACL</name>
<protein>
    <submittedName>
        <fullName evidence="9">Cytochrome c</fullName>
    </submittedName>
</protein>
<evidence type="ECO:0000313" key="9">
    <source>
        <dbReference type="EMBL" id="MDO3676373.1"/>
    </source>
</evidence>
<keyword evidence="5 6" id="KW-0408">Iron</keyword>
<comment type="caution">
    <text evidence="9">The sequence shown here is derived from an EMBL/GenBank/DDBJ whole genome shotgun (WGS) entry which is preliminary data.</text>
</comment>
<dbReference type="Proteomes" id="UP001168883">
    <property type="component" value="Unassembled WGS sequence"/>
</dbReference>
<reference evidence="9" key="1">
    <citation type="submission" date="2023-07" db="EMBL/GenBank/DDBJ databases">
        <authorList>
            <person name="Aktuganov G."/>
            <person name="Boyko T."/>
            <person name="Delegan Y."/>
            <person name="Galimzianova N."/>
            <person name="Gilvanova E."/>
            <person name="Korobov V."/>
            <person name="Kuzmina L."/>
            <person name="Melentiev A."/>
            <person name="Milman P."/>
            <person name="Ryabova A."/>
            <person name="Stupak E."/>
            <person name="Yasakov T."/>
            <person name="Zharikova N."/>
            <person name="Zhurenko E."/>
        </authorList>
    </citation>
    <scope>NUCLEOTIDE SEQUENCE</scope>
    <source>
        <strain evidence="9">IB-739</strain>
    </source>
</reference>
<keyword evidence="1" id="KW-0813">Transport</keyword>
<evidence type="ECO:0000256" key="5">
    <source>
        <dbReference type="ARBA" id="ARBA00023004"/>
    </source>
</evidence>
<proteinExistence type="predicted"/>
<evidence type="ECO:0000259" key="8">
    <source>
        <dbReference type="PROSITE" id="PS51007"/>
    </source>
</evidence>
<dbReference type="PROSITE" id="PS51257">
    <property type="entry name" value="PROKAR_LIPOPROTEIN"/>
    <property type="match status" value="1"/>
</dbReference>
<dbReference type="Pfam" id="PF13442">
    <property type="entry name" value="Cytochrome_CBB3"/>
    <property type="match status" value="1"/>
</dbReference>
<keyword evidence="10" id="KW-1185">Reference proteome</keyword>
<accession>A0ABT8V4L2</accession>
<dbReference type="PROSITE" id="PS51007">
    <property type="entry name" value="CYTC"/>
    <property type="match status" value="1"/>
</dbReference>
<organism evidence="9 10">
    <name type="scientific">Paenibacillus ehimensis</name>
    <dbReference type="NCBI Taxonomy" id="79264"/>
    <lineage>
        <taxon>Bacteria</taxon>
        <taxon>Bacillati</taxon>
        <taxon>Bacillota</taxon>
        <taxon>Bacilli</taxon>
        <taxon>Bacillales</taxon>
        <taxon>Paenibacillaceae</taxon>
        <taxon>Paenibacillus</taxon>
    </lineage>
</organism>
<keyword evidence="2 6" id="KW-0349">Heme</keyword>
<dbReference type="RefSeq" id="WP_025850663.1">
    <property type="nucleotide sequence ID" value="NZ_JARLKN010000093.1"/>
</dbReference>
<dbReference type="PANTHER" id="PTHR37823">
    <property type="entry name" value="CYTOCHROME C-553-LIKE"/>
    <property type="match status" value="1"/>
</dbReference>
<gene>
    <name evidence="9" type="ORF">Q3C12_05110</name>
</gene>
<feature type="chain" id="PRO_5045605599" evidence="7">
    <location>
        <begin position="22"/>
        <end position="115"/>
    </location>
</feature>
<dbReference type="InterPro" id="IPR051811">
    <property type="entry name" value="Cytochrome_c550/c551-like"/>
</dbReference>
<dbReference type="EMBL" id="JAUMKJ010000005">
    <property type="protein sequence ID" value="MDO3676373.1"/>
    <property type="molecule type" value="Genomic_DNA"/>
</dbReference>
<evidence type="ECO:0000256" key="4">
    <source>
        <dbReference type="ARBA" id="ARBA00022982"/>
    </source>
</evidence>
<dbReference type="PANTHER" id="PTHR37823:SF4">
    <property type="entry name" value="MENAQUINOL-CYTOCHROME C REDUCTASE CYTOCHROME B_C SUBUNIT"/>
    <property type="match status" value="1"/>
</dbReference>